<gene>
    <name evidence="1" type="ordered locus">YpsIP31758_0311</name>
</gene>
<name>A0A0U1R2B4_YERP3</name>
<dbReference type="EMBL" id="CP000720">
    <property type="protein sequence ID" value="ABS49395.1"/>
    <property type="molecule type" value="Genomic_DNA"/>
</dbReference>
<evidence type="ECO:0000313" key="2">
    <source>
        <dbReference type="Proteomes" id="UP000002412"/>
    </source>
</evidence>
<protein>
    <submittedName>
        <fullName evidence="1">Uncharacterized protein</fullName>
    </submittedName>
</protein>
<dbReference type="AlphaFoldDB" id="A0A0U1R2B4"/>
<accession>A0A0U1R2B4</accession>
<sequence>MVFSVFNPPDIPFIFIARLTDIECNSMCRRQGYINATK</sequence>
<proteinExistence type="predicted"/>
<dbReference type="Proteomes" id="UP000002412">
    <property type="component" value="Chromosome"/>
</dbReference>
<organism evidence="1 2">
    <name type="scientific">Yersinia pseudotuberculosis serotype O:1b (strain IP 31758)</name>
    <dbReference type="NCBI Taxonomy" id="349747"/>
    <lineage>
        <taxon>Bacteria</taxon>
        <taxon>Pseudomonadati</taxon>
        <taxon>Pseudomonadota</taxon>
        <taxon>Gammaproteobacteria</taxon>
        <taxon>Enterobacterales</taxon>
        <taxon>Yersiniaceae</taxon>
        <taxon>Yersinia</taxon>
    </lineage>
</organism>
<evidence type="ECO:0000313" key="1">
    <source>
        <dbReference type="EMBL" id="ABS49395.1"/>
    </source>
</evidence>
<dbReference type="HOGENOM" id="CLU_3335228_0_0_6"/>
<dbReference type="KEGG" id="ypi:YpsIP31758_0311"/>
<reference evidence="1 2" key="1">
    <citation type="journal article" date="2007" name="PLoS Genet.">
        <title>The complete genome sequence of Yersinia pseudotuberculosis IP31758, the causative agent of Far East scarlet-like fever.</title>
        <authorList>
            <person name="Eppinger M."/>
            <person name="Rosovitz M.J."/>
            <person name="Fricke W.F."/>
            <person name="Rasko D.A."/>
            <person name="Kokorina G."/>
            <person name="Fayolle C."/>
            <person name="Lindler L.E."/>
            <person name="Carniel E."/>
            <person name="Ravel J."/>
        </authorList>
    </citation>
    <scope>NUCLEOTIDE SEQUENCE [LARGE SCALE GENOMIC DNA]</scope>
    <source>
        <strain evidence="1 2">IP 31758</strain>
    </source>
</reference>